<evidence type="ECO:0000259" key="8">
    <source>
        <dbReference type="PROSITE" id="PS50926"/>
    </source>
</evidence>
<dbReference type="InterPro" id="IPR038135">
    <property type="entry name" value="Methylthiotransferase_N_sf"/>
</dbReference>
<sequence>MNTEQFCSRAIYLINVIAYFVSLGCPKALVDSEQIITELLDNGCDIVAAEEPSEVTVINTCGFIDTAKAESFATIEQALTEQREVIVTGCLGAQRDELLERFPQLKFVSGPADVAPVIAAVEHFVPAKRQAKPSPREVRERLTPAHYAYLKISEGCNHTCSFCVIPDMRGKLRSRPIDSVLHEANALVAQGTKELLVVAQDLSAYGVDLKYASADVDGEVLQAKLDVLCDALGDIAPWVRLHYVYPYPSVDHLIPLMAEGKILPYLDIPLQHASPKILKAMRRPAAAEKALERINRWREICPELAIRSTFIVGFPGETPDDVGLLLDFLEEAQLDRVGCFTYSSVDGARANALEDPIDEVDKLDRQEMVYELQANISAARLNRHIGQELQVIVDEGGQNAEGIAIGRSKYDAPEIDGTVHISGAKGLRAGEFAQVKIDRHDDHDLYGMLGFGWLCVLVMIASLGAQRIALLGLAHNVVVSDGLLDPNEEGMLEQLRREMGIDTGHELDYLELDGISQIFSTRPVRVVALLNLLKLSYADGAFEVEEECLLKEISSTFNIPDDEFLLLDNWVKRLISLENEAESLINA</sequence>
<evidence type="ECO:0000256" key="1">
    <source>
        <dbReference type="ARBA" id="ARBA00001966"/>
    </source>
</evidence>
<dbReference type="Gene3D" id="3.40.50.12160">
    <property type="entry name" value="Methylthiotransferase, N-terminal domain"/>
    <property type="match status" value="1"/>
</dbReference>
<dbReference type="SFLD" id="SFLDF00274">
    <property type="entry name" value="ribosomal_protein_S12_methylth"/>
    <property type="match status" value="1"/>
</dbReference>
<evidence type="ECO:0000256" key="3">
    <source>
        <dbReference type="ARBA" id="ARBA00022490"/>
    </source>
</evidence>
<protein>
    <submittedName>
        <fullName evidence="11">RimO protein</fullName>
    </submittedName>
</protein>
<dbReference type="Gene3D" id="2.40.50.140">
    <property type="entry name" value="Nucleic acid-binding proteins"/>
    <property type="match status" value="1"/>
</dbReference>
<gene>
    <name evidence="11" type="primary">rimO</name>
    <name evidence="11" type="ORF">SPIL2461_LOCUS7161</name>
</gene>
<dbReference type="PROSITE" id="PS51449">
    <property type="entry name" value="MTTASE_N"/>
    <property type="match status" value="1"/>
</dbReference>
<dbReference type="GO" id="GO:0006400">
    <property type="term" value="P:tRNA modification"/>
    <property type="evidence" value="ECO:0007669"/>
    <property type="project" value="InterPro"/>
</dbReference>
<evidence type="ECO:0000313" key="11">
    <source>
        <dbReference type="EMBL" id="CAE7313344.1"/>
    </source>
</evidence>
<dbReference type="HAMAP" id="MF_01865">
    <property type="entry name" value="MTTase_RimO"/>
    <property type="match status" value="1"/>
</dbReference>
<accession>A0A812NHN5</accession>
<dbReference type="GO" id="GO:0035599">
    <property type="term" value="F:aspartic acid methylthiotransferase activity"/>
    <property type="evidence" value="ECO:0007669"/>
    <property type="project" value="TreeGrafter"/>
</dbReference>
<evidence type="ECO:0000256" key="2">
    <source>
        <dbReference type="ARBA" id="ARBA00022485"/>
    </source>
</evidence>
<dbReference type="GO" id="GO:0046872">
    <property type="term" value="F:metal ion binding"/>
    <property type="evidence" value="ECO:0007669"/>
    <property type="project" value="UniProtKB-KW"/>
</dbReference>
<dbReference type="SMART" id="SM00729">
    <property type="entry name" value="Elp3"/>
    <property type="match status" value="1"/>
</dbReference>
<evidence type="ECO:0000256" key="7">
    <source>
        <dbReference type="ARBA" id="ARBA00023014"/>
    </source>
</evidence>
<dbReference type="PANTHER" id="PTHR43837">
    <property type="entry name" value="RIBOSOMAL PROTEIN S12 METHYLTHIOTRANSFERASE RIMO"/>
    <property type="match status" value="1"/>
</dbReference>
<dbReference type="InterPro" id="IPR005839">
    <property type="entry name" value="Methylthiotransferase"/>
</dbReference>
<dbReference type="Proteomes" id="UP000649617">
    <property type="component" value="Unassembled WGS sequence"/>
</dbReference>
<feature type="domain" description="Radical SAM core" evidence="10">
    <location>
        <begin position="142"/>
        <end position="379"/>
    </location>
</feature>
<keyword evidence="7" id="KW-0411">Iron-sulfur</keyword>
<keyword evidence="6" id="KW-0408">Iron</keyword>
<dbReference type="InterPro" id="IPR023404">
    <property type="entry name" value="rSAM_horseshoe"/>
</dbReference>
<dbReference type="PROSITE" id="PS51918">
    <property type="entry name" value="RADICAL_SAM"/>
    <property type="match status" value="1"/>
</dbReference>
<keyword evidence="4" id="KW-0949">S-adenosyl-L-methionine</keyword>
<dbReference type="InterPro" id="IPR006638">
    <property type="entry name" value="Elp3/MiaA/NifB-like_rSAM"/>
</dbReference>
<dbReference type="InterPro" id="IPR029024">
    <property type="entry name" value="TerB-like"/>
</dbReference>
<dbReference type="SFLD" id="SFLDS00029">
    <property type="entry name" value="Radical_SAM"/>
    <property type="match status" value="1"/>
</dbReference>
<dbReference type="SUPFAM" id="SSF102114">
    <property type="entry name" value="Radical SAM enzymes"/>
    <property type="match status" value="1"/>
</dbReference>
<dbReference type="PROSITE" id="PS50926">
    <property type="entry name" value="TRAM"/>
    <property type="match status" value="1"/>
</dbReference>
<feature type="domain" description="TRAM" evidence="8">
    <location>
        <begin position="382"/>
        <end position="451"/>
    </location>
</feature>
<dbReference type="FunFam" id="3.80.30.20:FF:000001">
    <property type="entry name" value="tRNA-2-methylthio-N(6)-dimethylallyladenosine synthase 2"/>
    <property type="match status" value="1"/>
</dbReference>
<comment type="cofactor">
    <cofactor evidence="1">
        <name>[4Fe-4S] cluster</name>
        <dbReference type="ChEBI" id="CHEBI:49883"/>
    </cofactor>
</comment>
<dbReference type="InterPro" id="IPR005840">
    <property type="entry name" value="Ribosomal_uS12_MeSTrfase_RimO"/>
</dbReference>
<dbReference type="SUPFAM" id="SSF158682">
    <property type="entry name" value="TerB-like"/>
    <property type="match status" value="1"/>
</dbReference>
<dbReference type="InterPro" id="IPR020612">
    <property type="entry name" value="Methylthiotransferase_CS"/>
</dbReference>
<reference evidence="11" key="1">
    <citation type="submission" date="2021-02" db="EMBL/GenBank/DDBJ databases">
        <authorList>
            <person name="Dougan E. K."/>
            <person name="Rhodes N."/>
            <person name="Thang M."/>
            <person name="Chan C."/>
        </authorList>
    </citation>
    <scope>NUCLEOTIDE SEQUENCE</scope>
</reference>
<dbReference type="InterPro" id="IPR012340">
    <property type="entry name" value="NA-bd_OB-fold"/>
</dbReference>
<dbReference type="Gene3D" id="1.10.3680.10">
    <property type="entry name" value="TerB-like"/>
    <property type="match status" value="1"/>
</dbReference>
<keyword evidence="2" id="KW-0004">4Fe-4S</keyword>
<dbReference type="NCBIfam" id="TIGR01125">
    <property type="entry name" value="30S ribosomal protein S12 methylthiotransferase RimO"/>
    <property type="match status" value="1"/>
</dbReference>
<name>A0A812NHN5_SYMPI</name>
<keyword evidence="3" id="KW-0963">Cytoplasm</keyword>
<dbReference type="InterPro" id="IPR007197">
    <property type="entry name" value="rSAM"/>
</dbReference>
<proteinExistence type="inferred from homology"/>
<dbReference type="AlphaFoldDB" id="A0A812NHN5"/>
<dbReference type="SFLD" id="SFLDG01082">
    <property type="entry name" value="B12-binding_domain_containing"/>
    <property type="match status" value="1"/>
</dbReference>
<evidence type="ECO:0000313" key="12">
    <source>
        <dbReference type="Proteomes" id="UP000649617"/>
    </source>
</evidence>
<dbReference type="InterPro" id="IPR013848">
    <property type="entry name" value="Methylthiotransferase_N"/>
</dbReference>
<organism evidence="11 12">
    <name type="scientific">Symbiodinium pilosum</name>
    <name type="common">Dinoflagellate</name>
    <dbReference type="NCBI Taxonomy" id="2952"/>
    <lineage>
        <taxon>Eukaryota</taxon>
        <taxon>Sar</taxon>
        <taxon>Alveolata</taxon>
        <taxon>Dinophyceae</taxon>
        <taxon>Suessiales</taxon>
        <taxon>Symbiodiniaceae</taxon>
        <taxon>Symbiodinium</taxon>
    </lineage>
</organism>
<evidence type="ECO:0000256" key="6">
    <source>
        <dbReference type="ARBA" id="ARBA00023004"/>
    </source>
</evidence>
<evidence type="ECO:0000259" key="9">
    <source>
        <dbReference type="PROSITE" id="PS51449"/>
    </source>
</evidence>
<dbReference type="Pfam" id="PF04055">
    <property type="entry name" value="Radical_SAM"/>
    <property type="match status" value="1"/>
</dbReference>
<evidence type="ECO:0000256" key="5">
    <source>
        <dbReference type="ARBA" id="ARBA00022723"/>
    </source>
</evidence>
<evidence type="ECO:0000256" key="4">
    <source>
        <dbReference type="ARBA" id="ARBA00022691"/>
    </source>
</evidence>
<dbReference type="PANTHER" id="PTHR43837:SF1">
    <property type="entry name" value="RIBOSOMAL PROTEIN US12 METHYLTHIOTRANSFERASE RIMO"/>
    <property type="match status" value="1"/>
</dbReference>
<keyword evidence="12" id="KW-1185">Reference proteome</keyword>
<dbReference type="GO" id="GO:0051539">
    <property type="term" value="F:4 iron, 4 sulfur cluster binding"/>
    <property type="evidence" value="ECO:0007669"/>
    <property type="project" value="UniProtKB-KW"/>
</dbReference>
<dbReference type="InterPro" id="IPR058240">
    <property type="entry name" value="rSAM_sf"/>
</dbReference>
<comment type="caution">
    <text evidence="11">The sequence shown here is derived from an EMBL/GenBank/DDBJ whole genome shotgun (WGS) entry which is preliminary data.</text>
</comment>
<dbReference type="Pfam" id="PF18693">
    <property type="entry name" value="TRAM_2"/>
    <property type="match status" value="1"/>
</dbReference>
<dbReference type="EMBL" id="CAJNIZ010011112">
    <property type="protein sequence ID" value="CAE7313344.1"/>
    <property type="molecule type" value="Genomic_DNA"/>
</dbReference>
<evidence type="ECO:0000259" key="10">
    <source>
        <dbReference type="PROSITE" id="PS51918"/>
    </source>
</evidence>
<dbReference type="NCBIfam" id="TIGR00089">
    <property type="entry name" value="MiaB/RimO family radical SAM methylthiotransferase"/>
    <property type="match status" value="1"/>
</dbReference>
<dbReference type="OrthoDB" id="190098at2759"/>
<dbReference type="Pfam" id="PF00919">
    <property type="entry name" value="UPF0004"/>
    <property type="match status" value="1"/>
</dbReference>
<dbReference type="SFLD" id="SFLDG01061">
    <property type="entry name" value="methylthiotransferase"/>
    <property type="match status" value="1"/>
</dbReference>
<keyword evidence="5" id="KW-0479">Metal-binding</keyword>
<dbReference type="InterPro" id="IPR002792">
    <property type="entry name" value="TRAM_dom"/>
</dbReference>
<dbReference type="GO" id="GO:0005829">
    <property type="term" value="C:cytosol"/>
    <property type="evidence" value="ECO:0007669"/>
    <property type="project" value="TreeGrafter"/>
</dbReference>
<dbReference type="Gene3D" id="3.80.30.20">
    <property type="entry name" value="tm_1862 like domain"/>
    <property type="match status" value="1"/>
</dbReference>
<dbReference type="PROSITE" id="PS01278">
    <property type="entry name" value="MTTASE_RADICAL"/>
    <property type="match status" value="1"/>
</dbReference>
<feature type="domain" description="MTTase N-terminal" evidence="9">
    <location>
        <begin position="16"/>
        <end position="126"/>
    </location>
</feature>